<dbReference type="eggNOG" id="ENOG502SI30">
    <property type="taxonomic scope" value="Eukaryota"/>
</dbReference>
<sequence>MFPGEARQKSVPLTRATEDSDEEDHQWPPPAARDVPDIDKKQQQQHQQRCLRTSHLVSFALGVLLGPMILFVAGIPGYKTASSLPCSSDARSYSPILGGKSMSYFTVAFNGSFMKETIYRRPPAADVDEAWEKLGVDYRPSVIPESEALASGLGKHHVKRAKEYGGGYFVQVEGLHHLHCLNLVRKSLYFNQKYYKAVGDSAFGSDEQINRYHITHCLDTLRQVLMCNVDTGVLGQVWTLQPEATVVQAFPDFNTLHKCKDYEAVRKWGEEHQVAPNGQLPEGFIAEPKEGDVIRFIP</sequence>
<dbReference type="GeneID" id="20345228"/>
<proteinExistence type="inferred from homology"/>
<dbReference type="PANTHER" id="PTHR33365:SF13">
    <property type="entry name" value="TAT PATHWAY SIGNAL SEQUENCE"/>
    <property type="match status" value="1"/>
</dbReference>
<dbReference type="GO" id="GO:0043386">
    <property type="term" value="P:mycotoxin biosynthetic process"/>
    <property type="evidence" value="ECO:0007669"/>
    <property type="project" value="InterPro"/>
</dbReference>
<dbReference type="VEuPathDB" id="FungiDB:GGTG_04770"/>
<dbReference type="Pfam" id="PF11807">
    <property type="entry name" value="UstYa"/>
    <property type="match status" value="1"/>
</dbReference>
<dbReference type="STRING" id="644352.J3NU19"/>
<evidence type="ECO:0000256" key="3">
    <source>
        <dbReference type="ARBA" id="ARBA00022989"/>
    </source>
</evidence>
<keyword evidence="12" id="KW-1185">Reference proteome</keyword>
<reference evidence="11" key="4">
    <citation type="journal article" date="2015" name="G3 (Bethesda)">
        <title>Genome sequences of three phytopathogenic species of the Magnaporthaceae family of fungi.</title>
        <authorList>
            <person name="Okagaki L.H."/>
            <person name="Nunes C.C."/>
            <person name="Sailsbery J."/>
            <person name="Clay B."/>
            <person name="Brown D."/>
            <person name="John T."/>
            <person name="Oh Y."/>
            <person name="Young N."/>
            <person name="Fitzgerald M."/>
            <person name="Haas B.J."/>
            <person name="Zeng Q."/>
            <person name="Young S."/>
            <person name="Adiconis X."/>
            <person name="Fan L."/>
            <person name="Levin J.Z."/>
            <person name="Mitchell T.K."/>
            <person name="Okubara P.A."/>
            <person name="Farman M.L."/>
            <person name="Kohn L.M."/>
            <person name="Birren B."/>
            <person name="Ma L.-J."/>
            <person name="Dean R.A."/>
        </authorList>
    </citation>
    <scope>NUCLEOTIDE SEQUENCE</scope>
    <source>
        <strain evidence="11">R3-111a-1</strain>
    </source>
</reference>
<gene>
    <name evidence="11" type="primary">20345228</name>
    <name evidence="10" type="ORF">GGTG_04770</name>
</gene>
<reference evidence="10" key="2">
    <citation type="submission" date="2010-07" db="EMBL/GenBank/DDBJ databases">
        <authorList>
            <consortium name="The Broad Institute Genome Sequencing Platform"/>
            <consortium name="Broad Institute Genome Sequencing Center for Infectious Disease"/>
            <person name="Ma L.-J."/>
            <person name="Dead R."/>
            <person name="Young S."/>
            <person name="Zeng Q."/>
            <person name="Koehrsen M."/>
            <person name="Alvarado L."/>
            <person name="Berlin A."/>
            <person name="Chapman S.B."/>
            <person name="Chen Z."/>
            <person name="Freedman E."/>
            <person name="Gellesch M."/>
            <person name="Goldberg J."/>
            <person name="Griggs A."/>
            <person name="Gujja S."/>
            <person name="Heilman E.R."/>
            <person name="Heiman D."/>
            <person name="Hepburn T."/>
            <person name="Howarth C."/>
            <person name="Jen D."/>
            <person name="Larson L."/>
            <person name="Mehta T."/>
            <person name="Neiman D."/>
            <person name="Pearson M."/>
            <person name="Roberts A."/>
            <person name="Saif S."/>
            <person name="Shea T."/>
            <person name="Shenoy N."/>
            <person name="Sisk P."/>
            <person name="Stolte C."/>
            <person name="Sykes S."/>
            <person name="Walk T."/>
            <person name="White J."/>
            <person name="Yandava C."/>
            <person name="Haas B."/>
            <person name="Nusbaum C."/>
            <person name="Birren B."/>
        </authorList>
    </citation>
    <scope>NUCLEOTIDE SEQUENCE</scope>
    <source>
        <strain evidence="10">R3-111a-1</strain>
    </source>
</reference>
<dbReference type="PANTHER" id="PTHR33365">
    <property type="entry name" value="YALI0B05434P"/>
    <property type="match status" value="1"/>
</dbReference>
<dbReference type="GO" id="GO:0016020">
    <property type="term" value="C:membrane"/>
    <property type="evidence" value="ECO:0007669"/>
    <property type="project" value="UniProtKB-SubCell"/>
</dbReference>
<dbReference type="HOGENOM" id="CLU_042941_0_1_1"/>
<evidence type="ECO:0000256" key="9">
    <source>
        <dbReference type="SAM" id="Phobius"/>
    </source>
</evidence>
<evidence type="ECO:0008006" key="13">
    <source>
        <dbReference type="Google" id="ProtNLM"/>
    </source>
</evidence>
<feature type="region of interest" description="Disordered" evidence="8">
    <location>
        <begin position="1"/>
        <end position="47"/>
    </location>
</feature>
<dbReference type="InterPro" id="IPR021765">
    <property type="entry name" value="UstYa-like"/>
</dbReference>
<reference evidence="10" key="3">
    <citation type="submission" date="2010-09" db="EMBL/GenBank/DDBJ databases">
        <title>Annotation of Gaeumannomyces graminis var. tritici R3-111a-1.</title>
        <authorList>
            <consortium name="The Broad Institute Genome Sequencing Platform"/>
            <person name="Ma L.-J."/>
            <person name="Dead R."/>
            <person name="Young S.K."/>
            <person name="Zeng Q."/>
            <person name="Gargeya S."/>
            <person name="Fitzgerald M."/>
            <person name="Haas B."/>
            <person name="Abouelleil A."/>
            <person name="Alvarado L."/>
            <person name="Arachchi H.M."/>
            <person name="Berlin A."/>
            <person name="Brown A."/>
            <person name="Chapman S.B."/>
            <person name="Chen Z."/>
            <person name="Dunbar C."/>
            <person name="Freedman E."/>
            <person name="Gearin G."/>
            <person name="Gellesch M."/>
            <person name="Goldberg J."/>
            <person name="Griggs A."/>
            <person name="Gujja S."/>
            <person name="Heiman D."/>
            <person name="Howarth C."/>
            <person name="Larson L."/>
            <person name="Lui A."/>
            <person name="MacDonald P.J.P."/>
            <person name="Mehta T."/>
            <person name="Montmayeur A."/>
            <person name="Murphy C."/>
            <person name="Neiman D."/>
            <person name="Pearson M."/>
            <person name="Priest M."/>
            <person name="Roberts A."/>
            <person name="Saif S."/>
            <person name="Shea T."/>
            <person name="Shenoy N."/>
            <person name="Sisk P."/>
            <person name="Stolte C."/>
            <person name="Sykes S."/>
            <person name="Yandava C."/>
            <person name="Wortman J."/>
            <person name="Nusbaum C."/>
            <person name="Birren B."/>
        </authorList>
    </citation>
    <scope>NUCLEOTIDE SEQUENCE</scope>
    <source>
        <strain evidence="10">R3-111a-1</strain>
    </source>
</reference>
<evidence type="ECO:0000256" key="4">
    <source>
        <dbReference type="ARBA" id="ARBA00023026"/>
    </source>
</evidence>
<name>J3NU19_GAET3</name>
<accession>J3NU19</accession>
<keyword evidence="6" id="KW-0325">Glycoprotein</keyword>
<dbReference type="Proteomes" id="UP000006039">
    <property type="component" value="Unassembled WGS sequence"/>
</dbReference>
<evidence type="ECO:0000256" key="7">
    <source>
        <dbReference type="ARBA" id="ARBA00035112"/>
    </source>
</evidence>
<comment type="similarity">
    <text evidence="7">Belongs to the ustYa family.</text>
</comment>
<keyword evidence="2 9" id="KW-0812">Transmembrane</keyword>
<dbReference type="EMBL" id="GL385396">
    <property type="protein sequence ID" value="EJT79686.1"/>
    <property type="molecule type" value="Genomic_DNA"/>
</dbReference>
<keyword evidence="3 9" id="KW-1133">Transmembrane helix</keyword>
<comment type="subcellular location">
    <subcellularLocation>
        <location evidence="1">Membrane</location>
        <topology evidence="1">Single-pass membrane protein</topology>
    </subcellularLocation>
</comment>
<evidence type="ECO:0000256" key="5">
    <source>
        <dbReference type="ARBA" id="ARBA00023136"/>
    </source>
</evidence>
<reference evidence="11" key="5">
    <citation type="submission" date="2018-04" db="UniProtKB">
        <authorList>
            <consortium name="EnsemblFungi"/>
        </authorList>
    </citation>
    <scope>IDENTIFICATION</scope>
    <source>
        <strain evidence="11">R3-111a-1</strain>
    </source>
</reference>
<organism evidence="10">
    <name type="scientific">Gaeumannomyces tritici (strain R3-111a-1)</name>
    <name type="common">Wheat and barley take-all root rot fungus</name>
    <name type="synonym">Gaeumannomyces graminis var. tritici</name>
    <dbReference type="NCBI Taxonomy" id="644352"/>
    <lineage>
        <taxon>Eukaryota</taxon>
        <taxon>Fungi</taxon>
        <taxon>Dikarya</taxon>
        <taxon>Ascomycota</taxon>
        <taxon>Pezizomycotina</taxon>
        <taxon>Sordariomycetes</taxon>
        <taxon>Sordariomycetidae</taxon>
        <taxon>Magnaporthales</taxon>
        <taxon>Magnaporthaceae</taxon>
        <taxon>Gaeumannomyces</taxon>
    </lineage>
</organism>
<protein>
    <recommendedName>
        <fullName evidence="13">Tat pathway signal sequence</fullName>
    </recommendedName>
</protein>
<evidence type="ECO:0000256" key="2">
    <source>
        <dbReference type="ARBA" id="ARBA00022692"/>
    </source>
</evidence>
<evidence type="ECO:0000256" key="1">
    <source>
        <dbReference type="ARBA" id="ARBA00004167"/>
    </source>
</evidence>
<reference evidence="12" key="1">
    <citation type="submission" date="2010-07" db="EMBL/GenBank/DDBJ databases">
        <title>The genome sequence of Gaeumannomyces graminis var. tritici strain R3-111a-1.</title>
        <authorList>
            <consortium name="The Broad Institute Genome Sequencing Platform"/>
            <person name="Ma L.-J."/>
            <person name="Dead R."/>
            <person name="Young S."/>
            <person name="Zeng Q."/>
            <person name="Koehrsen M."/>
            <person name="Alvarado L."/>
            <person name="Berlin A."/>
            <person name="Chapman S.B."/>
            <person name="Chen Z."/>
            <person name="Freedman E."/>
            <person name="Gellesch M."/>
            <person name="Goldberg J."/>
            <person name="Griggs A."/>
            <person name="Gujja S."/>
            <person name="Heilman E.R."/>
            <person name="Heiman D."/>
            <person name="Hepburn T."/>
            <person name="Howarth C."/>
            <person name="Jen D."/>
            <person name="Larson L."/>
            <person name="Mehta T."/>
            <person name="Neiman D."/>
            <person name="Pearson M."/>
            <person name="Roberts A."/>
            <person name="Saif S."/>
            <person name="Shea T."/>
            <person name="Shenoy N."/>
            <person name="Sisk P."/>
            <person name="Stolte C."/>
            <person name="Sykes S."/>
            <person name="Walk T."/>
            <person name="White J."/>
            <person name="Yandava C."/>
            <person name="Haas B."/>
            <person name="Nusbaum C."/>
            <person name="Birren B."/>
        </authorList>
    </citation>
    <scope>NUCLEOTIDE SEQUENCE [LARGE SCALE GENOMIC DNA]</scope>
    <source>
        <strain evidence="12">R3-111a-1</strain>
    </source>
</reference>
<evidence type="ECO:0000256" key="8">
    <source>
        <dbReference type="SAM" id="MobiDB-lite"/>
    </source>
</evidence>
<evidence type="ECO:0000313" key="10">
    <source>
        <dbReference type="EMBL" id="EJT79686.1"/>
    </source>
</evidence>
<feature type="transmembrane region" description="Helical" evidence="9">
    <location>
        <begin position="56"/>
        <end position="78"/>
    </location>
</feature>
<keyword evidence="4" id="KW-0843">Virulence</keyword>
<dbReference type="RefSeq" id="XP_009220831.1">
    <property type="nucleotide sequence ID" value="XM_009222567.1"/>
</dbReference>
<dbReference type="AlphaFoldDB" id="J3NU19"/>
<evidence type="ECO:0000313" key="11">
    <source>
        <dbReference type="EnsemblFungi" id="EJT79686"/>
    </source>
</evidence>
<evidence type="ECO:0000313" key="12">
    <source>
        <dbReference type="Proteomes" id="UP000006039"/>
    </source>
</evidence>
<dbReference type="OrthoDB" id="3687641at2759"/>
<keyword evidence="5 9" id="KW-0472">Membrane</keyword>
<evidence type="ECO:0000256" key="6">
    <source>
        <dbReference type="ARBA" id="ARBA00023180"/>
    </source>
</evidence>
<dbReference type="EnsemblFungi" id="EJT79686">
    <property type="protein sequence ID" value="EJT79686"/>
    <property type="gene ID" value="GGTG_04770"/>
</dbReference>